<feature type="transmembrane region" description="Helical" evidence="9">
    <location>
        <begin position="693"/>
        <end position="716"/>
    </location>
</feature>
<proteinExistence type="predicted"/>
<keyword evidence="8 9" id="KW-0472">Membrane</keyword>
<evidence type="ECO:0000313" key="14">
    <source>
        <dbReference type="Proteomes" id="UP000719412"/>
    </source>
</evidence>
<evidence type="ECO:0000256" key="5">
    <source>
        <dbReference type="ARBA" id="ARBA00022741"/>
    </source>
</evidence>
<dbReference type="FunFam" id="1.20.1560.10:FF:000026">
    <property type="entry name" value="Multidrug resistance-associated protein lethal(2)03659"/>
    <property type="match status" value="1"/>
</dbReference>
<dbReference type="GO" id="GO:0016020">
    <property type="term" value="C:membrane"/>
    <property type="evidence" value="ECO:0007669"/>
    <property type="project" value="UniProtKB-SubCell"/>
</dbReference>
<dbReference type="Gene3D" id="3.40.50.300">
    <property type="entry name" value="P-loop containing nucleotide triphosphate hydrolases"/>
    <property type="match status" value="2"/>
</dbReference>
<dbReference type="Proteomes" id="UP000719412">
    <property type="component" value="Unassembled WGS sequence"/>
</dbReference>
<dbReference type="GO" id="GO:0016887">
    <property type="term" value="F:ATP hydrolysis activity"/>
    <property type="evidence" value="ECO:0007669"/>
    <property type="project" value="InterPro"/>
</dbReference>
<dbReference type="InterPro" id="IPR036640">
    <property type="entry name" value="ABC1_TM_sf"/>
</dbReference>
<dbReference type="InterPro" id="IPR017871">
    <property type="entry name" value="ABC_transporter-like_CS"/>
</dbReference>
<dbReference type="InterPro" id="IPR003439">
    <property type="entry name" value="ABC_transporter-like_ATP-bd"/>
</dbReference>
<evidence type="ECO:0000256" key="7">
    <source>
        <dbReference type="ARBA" id="ARBA00022989"/>
    </source>
</evidence>
<dbReference type="FunFam" id="3.40.50.300:FF:000163">
    <property type="entry name" value="Multidrug resistance-associated protein member 4"/>
    <property type="match status" value="1"/>
</dbReference>
<dbReference type="InterPro" id="IPR027417">
    <property type="entry name" value="P-loop_NTPase"/>
</dbReference>
<evidence type="ECO:0000313" key="12">
    <source>
        <dbReference type="EMBL" id="KAH0807476.1"/>
    </source>
</evidence>
<dbReference type="PROSITE" id="PS50893">
    <property type="entry name" value="ABC_TRANSPORTER_2"/>
    <property type="match status" value="2"/>
</dbReference>
<comment type="subcellular location">
    <subcellularLocation>
        <location evidence="1">Membrane</location>
        <topology evidence="1">Multi-pass membrane protein</topology>
    </subcellularLocation>
</comment>
<name>A0A8J6H3H0_TENMO</name>
<feature type="domain" description="ABC transporter" evidence="10">
    <location>
        <begin position="428"/>
        <end position="651"/>
    </location>
</feature>
<dbReference type="SMART" id="SM00382">
    <property type="entry name" value="AAA"/>
    <property type="match status" value="2"/>
</dbReference>
<evidence type="ECO:0000259" key="10">
    <source>
        <dbReference type="PROSITE" id="PS50893"/>
    </source>
</evidence>
<feature type="domain" description="ABC transporter" evidence="10">
    <location>
        <begin position="1014"/>
        <end position="1247"/>
    </location>
</feature>
<dbReference type="SUPFAM" id="SSF90123">
    <property type="entry name" value="ABC transporter transmembrane region"/>
    <property type="match status" value="2"/>
</dbReference>
<accession>A0A8J6H3H0</accession>
<dbReference type="SUPFAM" id="SSF52540">
    <property type="entry name" value="P-loop containing nucleoside triphosphate hydrolases"/>
    <property type="match status" value="2"/>
</dbReference>
<sequence>MESKESEKSRGGGLKTHPKKRANFLAHLFFCWEIPIFVKGWKKELAEEDLYAPLKEYSSKRLGDKLEEYWTHEELFSKDPSLMRALAKQFGPELCIYGILYFPCELSFAFLQPYFLTKLLKYYTDNRTETPQQEAYVCAGILATLSLLRIFLIHWFLMNLTVLGMKVRIACSSLIYRRSLDLTRSTLQKTTMGQLINLLSNDVGKFDVVFPFINTLWIAPLAIVALFYYIDATIGPGAMAGLSIVFLCLVAQMCFFKKFADAREKVASRTDYRIRLMNDIVGGIQAIKMYTWEKPFMKLTQEARNLEIQQTTRATSLRLFNSTFKSYITKMSIFVAIAVSVATGVPLTSQLVFAISCIYENFKFMLIIFFPMAVITVAEAKISVQRIQQFLLHYEKKTKNVVGNKKNKFVNGCVLKFQSNLDKKAPGVSLQNLTARWDADLSSHVLSDVTFEARFGELVGVIGAAGSGKSTLLQVVLKELEVTKGNLYVEGTISYASQDPWIFSASIKQNILFGHEWDADKYQEVIEVCALGYDLSLLPYGDQTLVGEKGVMLSGGQKARVNLARAVYRDAEIYLLDDPLSAVDAHVARHIFERCISGYLKGKCVVLATHQFQYLQTADRVYYLESGKIFEKQDFLGLREKLVDDNKDETKATPLLKHDLPCQVKEHRSTGTSDMKIYKSYCSAAGHWLRTCWVIFLFLFAQIVSSFSDYFVTFWVNLEETSSDSDPPYWNFFTTNRCLLIYAALMIFVALTSHAASLVFASYCMRASKSLHNNILDKVVHQTMTFFSHHSSGRILNRFSKDIGTIDDFVPLNLMNMLILFFTIVGSVVVIVIMNYWMIVPTVVLFVLVFLFALVFKPTNRNIKRTEGITKSSVFAHVSASIQGLPTVRASNAKKILIQEFDNHQDLHTSAYYMFTAMFTAFGFWTDVICGIYCGLVIFSFLLLDFETSGGNVGLAITQSFVMLTIVQFGLKTWGELDSQMTSVERVTEYSKLAPEADDGTATPPKSWPESGQVTFESVCLQYSLDSPLVLKNVSFEIKPGEKIGIVGRTGAGKTSLVSALFRLYPFEGAIFIDGVNTKSMPLNSLRSKISIIPQDPVLFLGTIRRNLDPFKEHSDDEIWRVLDQLDLKRLISELPSALESVVSEGGSNFSVGQRQLLCLVRAMLKNSKIVVLDEATANVDLKSDELIQSIIRREFGNCTVLTIAHRLHTVIDSDKVLVMDNGVVAEFGSPYQLLQDHDGIFSGYVRENGDKVMNELTKIAEVYAEQATQASTLKISEL</sequence>
<evidence type="ECO:0000259" key="11">
    <source>
        <dbReference type="PROSITE" id="PS50929"/>
    </source>
</evidence>
<comment type="caution">
    <text evidence="13">The sequence shown here is derived from an EMBL/GenBank/DDBJ whole genome shotgun (WGS) entry which is preliminary data.</text>
</comment>
<dbReference type="CDD" id="cd03244">
    <property type="entry name" value="ABCC_MRP_domain2"/>
    <property type="match status" value="1"/>
</dbReference>
<dbReference type="GO" id="GO:0005524">
    <property type="term" value="F:ATP binding"/>
    <property type="evidence" value="ECO:0007669"/>
    <property type="project" value="UniProtKB-KW"/>
</dbReference>
<evidence type="ECO:0000256" key="9">
    <source>
        <dbReference type="SAM" id="Phobius"/>
    </source>
</evidence>
<keyword evidence="4" id="KW-0677">Repeat</keyword>
<keyword evidence="5" id="KW-0547">Nucleotide-binding</keyword>
<feature type="transmembrane region" description="Helical" evidence="9">
    <location>
        <begin position="94"/>
        <end position="115"/>
    </location>
</feature>
<feature type="transmembrane region" description="Helical" evidence="9">
    <location>
        <begin position="135"/>
        <end position="158"/>
    </location>
</feature>
<evidence type="ECO:0000256" key="2">
    <source>
        <dbReference type="ARBA" id="ARBA00022448"/>
    </source>
</evidence>
<evidence type="ECO:0000256" key="4">
    <source>
        <dbReference type="ARBA" id="ARBA00022737"/>
    </source>
</evidence>
<dbReference type="PANTHER" id="PTHR24223:SF448">
    <property type="entry name" value="FI20146P1-RELATED"/>
    <property type="match status" value="1"/>
</dbReference>
<keyword evidence="14" id="KW-1185">Reference proteome</keyword>
<dbReference type="GO" id="GO:0140359">
    <property type="term" value="F:ABC-type transporter activity"/>
    <property type="evidence" value="ECO:0007669"/>
    <property type="project" value="InterPro"/>
</dbReference>
<dbReference type="CDD" id="cd18580">
    <property type="entry name" value="ABC_6TM_ABCC_D2"/>
    <property type="match status" value="1"/>
</dbReference>
<dbReference type="AlphaFoldDB" id="A0A8J6H3H0"/>
<reference evidence="13" key="1">
    <citation type="journal article" date="2020" name="J Insects Food Feed">
        <title>The yellow mealworm (Tenebrio molitor) genome: a resource for the emerging insects as food and feed industry.</title>
        <authorList>
            <person name="Eriksson T."/>
            <person name="Andere A."/>
            <person name="Kelstrup H."/>
            <person name="Emery V."/>
            <person name="Picard C."/>
        </authorList>
    </citation>
    <scope>NUCLEOTIDE SEQUENCE</scope>
    <source>
        <strain evidence="13">Stoneville</strain>
        <tissue evidence="13">Whole head</tissue>
    </source>
</reference>
<feature type="transmembrane region" description="Helical" evidence="9">
    <location>
        <begin position="362"/>
        <end position="380"/>
    </location>
</feature>
<keyword evidence="6" id="KW-0067">ATP-binding</keyword>
<evidence type="ECO:0000256" key="8">
    <source>
        <dbReference type="ARBA" id="ARBA00023136"/>
    </source>
</evidence>
<feature type="transmembrane region" description="Helical" evidence="9">
    <location>
        <begin position="911"/>
        <end position="944"/>
    </location>
</feature>
<keyword evidence="3 9" id="KW-0812">Transmembrane</keyword>
<reference evidence="13" key="2">
    <citation type="submission" date="2021-08" db="EMBL/GenBank/DDBJ databases">
        <authorList>
            <person name="Eriksson T."/>
        </authorList>
    </citation>
    <scope>NUCLEOTIDE SEQUENCE</scope>
    <source>
        <strain evidence="13">Stoneville</strain>
        <tissue evidence="13">Whole head</tissue>
    </source>
</reference>
<feature type="transmembrane region" description="Helical" evidence="9">
    <location>
        <begin position="814"/>
        <end position="833"/>
    </location>
</feature>
<feature type="transmembrane region" description="Helical" evidence="9">
    <location>
        <begin position="739"/>
        <end position="761"/>
    </location>
</feature>
<organism evidence="13 14">
    <name type="scientific">Tenebrio molitor</name>
    <name type="common">Yellow mealworm beetle</name>
    <dbReference type="NCBI Taxonomy" id="7067"/>
    <lineage>
        <taxon>Eukaryota</taxon>
        <taxon>Metazoa</taxon>
        <taxon>Ecdysozoa</taxon>
        <taxon>Arthropoda</taxon>
        <taxon>Hexapoda</taxon>
        <taxon>Insecta</taxon>
        <taxon>Pterygota</taxon>
        <taxon>Neoptera</taxon>
        <taxon>Endopterygota</taxon>
        <taxon>Coleoptera</taxon>
        <taxon>Polyphaga</taxon>
        <taxon>Cucujiformia</taxon>
        <taxon>Tenebrionidae</taxon>
        <taxon>Tenebrio</taxon>
    </lineage>
</organism>
<feature type="transmembrane region" description="Helical" evidence="9">
    <location>
        <begin position="236"/>
        <end position="256"/>
    </location>
</feature>
<dbReference type="FunFam" id="3.40.50.300:FF:000973">
    <property type="entry name" value="Multidrug resistance-associated protein 4"/>
    <property type="match status" value="1"/>
</dbReference>
<dbReference type="PROSITE" id="PS50929">
    <property type="entry name" value="ABC_TM1F"/>
    <property type="match status" value="2"/>
</dbReference>
<feature type="domain" description="ABC transmembrane type-1" evidence="11">
    <location>
        <begin position="693"/>
        <end position="979"/>
    </location>
</feature>
<evidence type="ECO:0000256" key="3">
    <source>
        <dbReference type="ARBA" id="ARBA00022692"/>
    </source>
</evidence>
<feature type="domain" description="ABC transmembrane type-1" evidence="11">
    <location>
        <begin position="108"/>
        <end position="378"/>
    </location>
</feature>
<dbReference type="InterPro" id="IPR044746">
    <property type="entry name" value="ABCC_6TM_D1"/>
</dbReference>
<dbReference type="FunFam" id="1.20.1560.10:FF:000014">
    <property type="entry name" value="Multidrug resistance-associated protein member 4"/>
    <property type="match status" value="1"/>
</dbReference>
<keyword evidence="2" id="KW-0813">Transport</keyword>
<dbReference type="InterPro" id="IPR003593">
    <property type="entry name" value="AAA+_ATPase"/>
</dbReference>
<dbReference type="Gene3D" id="1.20.1560.10">
    <property type="entry name" value="ABC transporter type 1, transmembrane domain"/>
    <property type="match status" value="2"/>
</dbReference>
<dbReference type="Pfam" id="PF00005">
    <property type="entry name" value="ABC_tran"/>
    <property type="match status" value="2"/>
</dbReference>
<keyword evidence="7 9" id="KW-1133">Transmembrane helix</keyword>
<protein>
    <submittedName>
        <fullName evidence="13">Uncharacterized protein</fullName>
    </submittedName>
</protein>
<dbReference type="Pfam" id="PF00664">
    <property type="entry name" value="ABC_membrane"/>
    <property type="match status" value="2"/>
</dbReference>
<dbReference type="PROSITE" id="PS00211">
    <property type="entry name" value="ABC_TRANSPORTER_1"/>
    <property type="match status" value="2"/>
</dbReference>
<dbReference type="InterPro" id="IPR011527">
    <property type="entry name" value="ABC1_TM_dom"/>
</dbReference>
<dbReference type="EMBL" id="JABDTM020030288">
    <property type="protein sequence ID" value="KAH0807484.1"/>
    <property type="molecule type" value="Genomic_DNA"/>
</dbReference>
<dbReference type="CDD" id="cd03250">
    <property type="entry name" value="ABCC_MRP_domain1"/>
    <property type="match status" value="1"/>
</dbReference>
<evidence type="ECO:0000256" key="6">
    <source>
        <dbReference type="ARBA" id="ARBA00022840"/>
    </source>
</evidence>
<dbReference type="EMBL" id="JABDTM020030292">
    <property type="protein sequence ID" value="KAH0807476.1"/>
    <property type="molecule type" value="Genomic_DNA"/>
</dbReference>
<feature type="transmembrane region" description="Helical" evidence="9">
    <location>
        <begin position="333"/>
        <end position="356"/>
    </location>
</feature>
<feature type="transmembrane region" description="Helical" evidence="9">
    <location>
        <begin position="208"/>
        <end position="230"/>
    </location>
</feature>
<dbReference type="InterPro" id="IPR050173">
    <property type="entry name" value="ABC_transporter_C-like"/>
</dbReference>
<dbReference type="PANTHER" id="PTHR24223">
    <property type="entry name" value="ATP-BINDING CASSETTE SUB-FAMILY C"/>
    <property type="match status" value="1"/>
</dbReference>
<dbReference type="CDD" id="cd18579">
    <property type="entry name" value="ABC_6TM_ABCC_D1"/>
    <property type="match status" value="1"/>
</dbReference>
<feature type="transmembrane region" description="Helical" evidence="9">
    <location>
        <begin position="839"/>
        <end position="856"/>
    </location>
</feature>
<evidence type="ECO:0000313" key="13">
    <source>
        <dbReference type="EMBL" id="KAH0807484.1"/>
    </source>
</evidence>
<evidence type="ECO:0000256" key="1">
    <source>
        <dbReference type="ARBA" id="ARBA00004141"/>
    </source>
</evidence>
<dbReference type="InterPro" id="IPR044726">
    <property type="entry name" value="ABCC_6TM_D2"/>
</dbReference>
<gene>
    <name evidence="13" type="ORF">GEV33_015305</name>
    <name evidence="12" type="ORF">GEV33_015317</name>
</gene>